<dbReference type="EMBL" id="RHHQ01000008">
    <property type="protein sequence ID" value="RNB89691.1"/>
    <property type="molecule type" value="Genomic_DNA"/>
</dbReference>
<name>A0A3M8DQH6_9BACL</name>
<feature type="domain" description="Alpha/beta hydrolase fold-3" evidence="2">
    <location>
        <begin position="129"/>
        <end position="349"/>
    </location>
</feature>
<keyword evidence="4" id="KW-1185">Reference proteome</keyword>
<proteinExistence type="predicted"/>
<dbReference type="InterPro" id="IPR013094">
    <property type="entry name" value="AB_hydrolase_3"/>
</dbReference>
<dbReference type="SUPFAM" id="SSF53474">
    <property type="entry name" value="alpha/beta-Hydrolases"/>
    <property type="match status" value="1"/>
</dbReference>
<organism evidence="3 4">
    <name type="scientific">Brevibacillus fluminis</name>
    <dbReference type="NCBI Taxonomy" id="511487"/>
    <lineage>
        <taxon>Bacteria</taxon>
        <taxon>Bacillati</taxon>
        <taxon>Bacillota</taxon>
        <taxon>Bacilli</taxon>
        <taxon>Bacillales</taxon>
        <taxon>Paenibacillaceae</taxon>
        <taxon>Brevibacillus</taxon>
    </lineage>
</organism>
<evidence type="ECO:0000313" key="4">
    <source>
        <dbReference type="Proteomes" id="UP000271031"/>
    </source>
</evidence>
<comment type="caution">
    <text evidence="3">The sequence shown here is derived from an EMBL/GenBank/DDBJ whole genome shotgun (WGS) entry which is preliminary data.</text>
</comment>
<dbReference type="OrthoDB" id="9815425at2"/>
<dbReference type="AlphaFoldDB" id="A0A3M8DQH6"/>
<dbReference type="PANTHER" id="PTHR48081">
    <property type="entry name" value="AB HYDROLASE SUPERFAMILY PROTEIN C4A8.06C"/>
    <property type="match status" value="1"/>
</dbReference>
<dbReference type="RefSeq" id="WP_122917945.1">
    <property type="nucleotide sequence ID" value="NZ_RHHQ01000008.1"/>
</dbReference>
<dbReference type="InterPro" id="IPR050300">
    <property type="entry name" value="GDXG_lipolytic_enzyme"/>
</dbReference>
<gene>
    <name evidence="3" type="ORF">EDM56_10965</name>
</gene>
<dbReference type="GO" id="GO:0016787">
    <property type="term" value="F:hydrolase activity"/>
    <property type="evidence" value="ECO:0007669"/>
    <property type="project" value="UniProtKB-KW"/>
</dbReference>
<dbReference type="Pfam" id="PF07859">
    <property type="entry name" value="Abhydrolase_3"/>
    <property type="match status" value="1"/>
</dbReference>
<accession>A0A3M8DQH6</accession>
<reference evidence="3 4" key="1">
    <citation type="submission" date="2018-10" db="EMBL/GenBank/DDBJ databases">
        <title>Phylogenomics of Brevibacillus.</title>
        <authorList>
            <person name="Dunlap C."/>
        </authorList>
    </citation>
    <scope>NUCLEOTIDE SEQUENCE [LARGE SCALE GENOMIC DNA]</scope>
    <source>
        <strain evidence="3 4">JCM 15716</strain>
    </source>
</reference>
<evidence type="ECO:0000259" key="2">
    <source>
        <dbReference type="Pfam" id="PF07859"/>
    </source>
</evidence>
<dbReference type="InterPro" id="IPR029058">
    <property type="entry name" value="AB_hydrolase_fold"/>
</dbReference>
<dbReference type="Gene3D" id="3.40.50.1820">
    <property type="entry name" value="alpha/beta hydrolase"/>
    <property type="match status" value="1"/>
</dbReference>
<evidence type="ECO:0000313" key="3">
    <source>
        <dbReference type="EMBL" id="RNB89691.1"/>
    </source>
</evidence>
<keyword evidence="1 3" id="KW-0378">Hydrolase</keyword>
<protein>
    <submittedName>
        <fullName evidence="3">Alpha/beta hydrolase</fullName>
    </submittedName>
</protein>
<dbReference type="PANTHER" id="PTHR48081:SF8">
    <property type="entry name" value="ALPHA_BETA HYDROLASE FOLD-3 DOMAIN-CONTAINING PROTEIN-RELATED"/>
    <property type="match status" value="1"/>
</dbReference>
<dbReference type="Proteomes" id="UP000271031">
    <property type="component" value="Unassembled WGS sequence"/>
</dbReference>
<sequence>MDHQEMYQKLVSRLSERTIVKQQEGLEGIVKKIPDSDAEGELDPRVFQIRSEQAIMHQSVKGENAIEQIDLENQEFPLEEFRAMMGWKNKDLTRTNIQTTYRTISGSNGLISLRIYRPETRANESVPAILFYHGGGFIGGSVDTVENPCKALAEKAGAVVISVDYRLAPEHPFPSGLMDCYDTVQWVHQHAQEIQVNPSQIAVCGDSAGGNLATVCAMMDRDAGAGIIKYQALIYPTVNMGKIETDDFRWDIEHYQISNHRDLIRSAIGEIGQSGEWLEKLYLQSKTEVTNPHVSPLIADDLSGMPETLIITAEFDYLRLECEAYARKLSRSGVRTKLIQYNGMDHAFIDKLGIYPQAEDCMGEIALEIKRRFS</sequence>
<evidence type="ECO:0000256" key="1">
    <source>
        <dbReference type="ARBA" id="ARBA00022801"/>
    </source>
</evidence>